<evidence type="ECO:0000256" key="1">
    <source>
        <dbReference type="SAM" id="MobiDB-lite"/>
    </source>
</evidence>
<dbReference type="HOGENOM" id="CLU_1140035_0_0_11"/>
<proteinExistence type="predicted"/>
<accession>B6GDY8</accession>
<protein>
    <submittedName>
        <fullName evidence="2">Uncharacterized protein</fullName>
    </submittedName>
</protein>
<sequence length="244" mass="25451">GCAPGAAGSGSQGSGPAEGSAARQEAAPKEEAEPVAEHDYETEWFYVDVPDGWTYSEDGGPNTWFVEGPTEADDGAVVYRFHVTGANVGADGNVGGDTVIVGGPRLEQYSAVVGPAPDGTAVYLFGVGAPFFATDGRFEEDDFVTIVNGVTDPDLATIALKTDEAEDSGAPSVDEAFVAKARSGLSVPDDPSITYSVDGPFLWGAEGKYLPFIEFYQNGEPVASALCWEDGTPVRSIYAYTAPE</sequence>
<evidence type="ECO:0000313" key="2">
    <source>
        <dbReference type="EMBL" id="EEA89505.1"/>
    </source>
</evidence>
<dbReference type="eggNOG" id="ENOG5030GT1">
    <property type="taxonomic scope" value="Bacteria"/>
</dbReference>
<dbReference type="AlphaFoldDB" id="B6GDY8"/>
<feature type="non-terminal residue" evidence="2">
    <location>
        <position position="1"/>
    </location>
</feature>
<comment type="caution">
    <text evidence="2">The sequence shown here is derived from an EMBL/GenBank/DDBJ whole genome shotgun (WGS) entry which is preliminary data.</text>
</comment>
<name>B6GDY8_9ACTN</name>
<organism evidence="2 3">
    <name type="scientific">Collinsella stercoris DSM 13279</name>
    <dbReference type="NCBI Taxonomy" id="445975"/>
    <lineage>
        <taxon>Bacteria</taxon>
        <taxon>Bacillati</taxon>
        <taxon>Actinomycetota</taxon>
        <taxon>Coriobacteriia</taxon>
        <taxon>Coriobacteriales</taxon>
        <taxon>Coriobacteriaceae</taxon>
        <taxon>Collinsella</taxon>
    </lineage>
</organism>
<reference evidence="2 3" key="1">
    <citation type="submission" date="2008-10" db="EMBL/GenBank/DDBJ databases">
        <title>Draft genome sequence of Collinsella stercoris (DSM 13279).</title>
        <authorList>
            <person name="Sudarsanam P."/>
            <person name="Ley R."/>
            <person name="Guruge J."/>
            <person name="Turnbaugh P.J."/>
            <person name="Mahowald M."/>
            <person name="Liep D."/>
            <person name="Gordon J."/>
        </authorList>
    </citation>
    <scope>NUCLEOTIDE SEQUENCE [LARGE SCALE GENOMIC DNA]</scope>
    <source>
        <strain evidence="2 3">DSM 13279</strain>
    </source>
</reference>
<reference evidence="2 3" key="2">
    <citation type="submission" date="2008-10" db="EMBL/GenBank/DDBJ databases">
        <authorList>
            <person name="Fulton L."/>
            <person name="Clifton S."/>
            <person name="Fulton B."/>
            <person name="Xu J."/>
            <person name="Minx P."/>
            <person name="Pepin K.H."/>
            <person name="Johnson M."/>
            <person name="Thiruvilangam P."/>
            <person name="Bhonagiri V."/>
            <person name="Nash W.E."/>
            <person name="Mardis E.R."/>
            <person name="Wilson R.K."/>
        </authorList>
    </citation>
    <scope>NUCLEOTIDE SEQUENCE [LARGE SCALE GENOMIC DNA]</scope>
    <source>
        <strain evidence="2 3">DSM 13279</strain>
    </source>
</reference>
<evidence type="ECO:0000313" key="3">
    <source>
        <dbReference type="Proteomes" id="UP000003560"/>
    </source>
</evidence>
<keyword evidence="3" id="KW-1185">Reference proteome</keyword>
<feature type="compositionally biased region" description="Basic and acidic residues" evidence="1">
    <location>
        <begin position="26"/>
        <end position="40"/>
    </location>
</feature>
<dbReference type="Proteomes" id="UP000003560">
    <property type="component" value="Unassembled WGS sequence"/>
</dbReference>
<feature type="region of interest" description="Disordered" evidence="1">
    <location>
        <begin position="1"/>
        <end position="40"/>
    </location>
</feature>
<dbReference type="EMBL" id="ABXJ01000133">
    <property type="protein sequence ID" value="EEA89505.1"/>
    <property type="molecule type" value="Genomic_DNA"/>
</dbReference>
<feature type="compositionally biased region" description="Low complexity" evidence="1">
    <location>
        <begin position="14"/>
        <end position="25"/>
    </location>
</feature>
<gene>
    <name evidence="2" type="ORF">COLSTE_02323</name>
</gene>